<keyword evidence="2 5" id="KW-0378">Hydrolase</keyword>
<reference evidence="6" key="1">
    <citation type="journal article" date="2019" name="Int. J. Syst. Evol. Microbiol.">
        <title>The Global Catalogue of Microorganisms (GCM) 10K type strain sequencing project: providing services to taxonomists for standard genome sequencing and annotation.</title>
        <authorList>
            <consortium name="The Broad Institute Genomics Platform"/>
            <consortium name="The Broad Institute Genome Sequencing Center for Infectious Disease"/>
            <person name="Wu L."/>
            <person name="Ma J."/>
        </authorList>
    </citation>
    <scope>NUCLEOTIDE SEQUENCE [LARGE SCALE GENOMIC DNA]</scope>
    <source>
        <strain evidence="6">TISTR 1514</strain>
    </source>
</reference>
<dbReference type="PANTHER" id="PTHR30023">
    <property type="entry name" value="D-ALANYL-D-ALANINE CARBOXYPEPTIDASE"/>
    <property type="match status" value="1"/>
</dbReference>
<sequence>MSIEFPTDDGCRWSVLVRDIDTGEELLSHAPDRVLSTASIGKVFLLHRLLHEVDAGTRSLDDVVTRRPSEAIGGSGMWQLLQQDTFTLYDLGMLIGAVSDNAATNTLARVIGLDAVHAHTRALGYEHSALNDAIRWPIPPGMPRRLSEGCATELVDFVSRVQRGEGLSAASSDVLRGWFGAGMDLSMVGSVFDLDGPDHNGFDGGVWFWNKTGTISTVRADIGVVMSPTRRIAYAVLAEWNRGADARGPVLETMAEVGLLIGEALGWRDPRPKRSAAREAAQRGAAVAESAPSAERLRAAAADPRLRDVRYLVVDAETGEELLAHQPDEPSPPASVMKTVTGTLALHALGAQARIPTRVLRGREPGEVVLVGGGDVTLTRVPTGEPSFYPHPAHLDALASAARERVGEVTRLVLDDRLFAASTWHPSWDDEGRSPDNYIPYITSLQVDGDRDDPVVDDSPRSENPVGRAGKAFAALLDGPDVVRAAAGDHFEGEELARVESAPVEALVREILRSSDNALSEALARLVALDRGGDASWESIAAELTAAAAELGLDTTGCTFVDGSGLSEHNRVTPRLIVDLVRRGHRGEGAFATLVERLMQTGSTMAPSRFTGANRVVGDAVRAKTGFINSVHSLAGLVRTRGGRELAFAVFACDLATPVEADTRHAVDDFVTRLHLDGDALR</sequence>
<dbReference type="RefSeq" id="WP_019617949.1">
    <property type="nucleotide sequence ID" value="NZ_JBHUNE010000003.1"/>
</dbReference>
<feature type="compositionally biased region" description="Low complexity" evidence="3">
    <location>
        <begin position="282"/>
        <end position="294"/>
    </location>
</feature>
<feature type="domain" description="Beta-lactamase class A catalytic" evidence="4">
    <location>
        <begin position="14"/>
        <end position="237"/>
    </location>
</feature>
<dbReference type="PRINTS" id="PR00922">
    <property type="entry name" value="DADACBPTASE3"/>
</dbReference>
<dbReference type="EC" id="3.4.16.4" evidence="5"/>
<dbReference type="Pfam" id="PF02113">
    <property type="entry name" value="Peptidase_S13"/>
    <property type="match status" value="2"/>
</dbReference>
<dbReference type="InterPro" id="IPR012338">
    <property type="entry name" value="Beta-lactam/transpept-like"/>
</dbReference>
<keyword evidence="6" id="KW-1185">Reference proteome</keyword>
<evidence type="ECO:0000256" key="1">
    <source>
        <dbReference type="ARBA" id="ARBA00006096"/>
    </source>
</evidence>
<dbReference type="PANTHER" id="PTHR30023:SF0">
    <property type="entry name" value="PENICILLIN-SENSITIVE CARBOXYPEPTIDASE A"/>
    <property type="match status" value="1"/>
</dbReference>
<comment type="caution">
    <text evidence="5">The sequence shown here is derived from an EMBL/GenBank/DDBJ whole genome shotgun (WGS) entry which is preliminary data.</text>
</comment>
<name>A0ABW5UUR7_9MICO</name>
<keyword evidence="5" id="KW-0121">Carboxypeptidase</keyword>
<feature type="region of interest" description="Disordered" evidence="3">
    <location>
        <begin position="272"/>
        <end position="294"/>
    </location>
</feature>
<keyword evidence="5" id="KW-0645">Protease</keyword>
<comment type="similarity">
    <text evidence="1">Belongs to the peptidase S13 family.</text>
</comment>
<dbReference type="GO" id="GO:0009002">
    <property type="term" value="F:serine-type D-Ala-D-Ala carboxypeptidase activity"/>
    <property type="evidence" value="ECO:0007669"/>
    <property type="project" value="UniProtKB-EC"/>
</dbReference>
<feature type="compositionally biased region" description="Basic and acidic residues" evidence="3">
    <location>
        <begin position="272"/>
        <end position="281"/>
    </location>
</feature>
<dbReference type="EMBL" id="JBHUNE010000003">
    <property type="protein sequence ID" value="MFD2757403.1"/>
    <property type="molecule type" value="Genomic_DNA"/>
</dbReference>
<protein>
    <submittedName>
        <fullName evidence="5">D-alanyl-D-alanine carboxypeptidase</fullName>
        <ecNumber evidence="5">3.4.16.4</ecNumber>
    </submittedName>
</protein>
<evidence type="ECO:0000256" key="2">
    <source>
        <dbReference type="ARBA" id="ARBA00022801"/>
    </source>
</evidence>
<proteinExistence type="inferred from homology"/>
<dbReference type="SUPFAM" id="SSF56601">
    <property type="entry name" value="beta-lactamase/transpeptidase-like"/>
    <property type="match status" value="2"/>
</dbReference>
<gene>
    <name evidence="5" type="ORF">ACFSW7_03300</name>
</gene>
<dbReference type="InterPro" id="IPR045155">
    <property type="entry name" value="Beta-lactam_cat"/>
</dbReference>
<evidence type="ECO:0000259" key="4">
    <source>
        <dbReference type="Pfam" id="PF13354"/>
    </source>
</evidence>
<dbReference type="Pfam" id="PF13354">
    <property type="entry name" value="Beta-lactamase2"/>
    <property type="match status" value="1"/>
</dbReference>
<organism evidence="5 6">
    <name type="scientific">Gulosibacter faecalis</name>
    <dbReference type="NCBI Taxonomy" id="272240"/>
    <lineage>
        <taxon>Bacteria</taxon>
        <taxon>Bacillati</taxon>
        <taxon>Actinomycetota</taxon>
        <taxon>Actinomycetes</taxon>
        <taxon>Micrococcales</taxon>
        <taxon>Microbacteriaceae</taxon>
        <taxon>Gulosibacter</taxon>
    </lineage>
</organism>
<dbReference type="Proteomes" id="UP001597492">
    <property type="component" value="Unassembled WGS sequence"/>
</dbReference>
<evidence type="ECO:0000256" key="3">
    <source>
        <dbReference type="SAM" id="MobiDB-lite"/>
    </source>
</evidence>
<accession>A0ABW5UUR7</accession>
<evidence type="ECO:0000313" key="5">
    <source>
        <dbReference type="EMBL" id="MFD2757403.1"/>
    </source>
</evidence>
<evidence type="ECO:0000313" key="6">
    <source>
        <dbReference type="Proteomes" id="UP001597492"/>
    </source>
</evidence>
<dbReference type="InterPro" id="IPR000667">
    <property type="entry name" value="Peptidase_S13"/>
</dbReference>
<dbReference type="Gene3D" id="3.40.710.10">
    <property type="entry name" value="DD-peptidase/beta-lactamase superfamily"/>
    <property type="match status" value="3"/>
</dbReference>